<evidence type="ECO:0000313" key="2">
    <source>
        <dbReference type="Proteomes" id="UP000304953"/>
    </source>
</evidence>
<name>A0AC61RTD0_9FIRM</name>
<proteinExistence type="predicted"/>
<dbReference type="EMBL" id="SRYA01000039">
    <property type="protein sequence ID" value="TGY93650.1"/>
    <property type="molecule type" value="Genomic_DNA"/>
</dbReference>
<dbReference type="Proteomes" id="UP000304953">
    <property type="component" value="Unassembled WGS sequence"/>
</dbReference>
<organism evidence="1 2">
    <name type="scientific">Petralouisia muris</name>
    <dbReference type="NCBI Taxonomy" id="3032872"/>
    <lineage>
        <taxon>Bacteria</taxon>
        <taxon>Bacillati</taxon>
        <taxon>Bacillota</taxon>
        <taxon>Clostridia</taxon>
        <taxon>Lachnospirales</taxon>
        <taxon>Lachnospiraceae</taxon>
        <taxon>Petralouisia</taxon>
    </lineage>
</organism>
<accession>A0AC61RTD0</accession>
<gene>
    <name evidence="1" type="ORF">E5329_17575</name>
</gene>
<keyword evidence="2" id="KW-1185">Reference proteome</keyword>
<protein>
    <submittedName>
        <fullName evidence="1">Pilus assembly protein</fullName>
    </submittedName>
</protein>
<reference evidence="1" key="1">
    <citation type="submission" date="2019-04" db="EMBL/GenBank/DDBJ databases">
        <title>Microbes associate with the intestines of laboratory mice.</title>
        <authorList>
            <person name="Navarre W."/>
            <person name="Wong E."/>
            <person name="Huang K."/>
            <person name="Tropini C."/>
            <person name="Ng K."/>
            <person name="Yu B."/>
        </authorList>
    </citation>
    <scope>NUCLEOTIDE SEQUENCE</scope>
    <source>
        <strain evidence="1">NM01_1-7b</strain>
    </source>
</reference>
<sequence>MKYNWELTEAEFGPFYSYIQDKNVTDIDFNGQTLWIADLKKGRYRAKAEVTEEFVERFTHRIANRVNKPFNRASNVLEAETNELRISIVHESAAVSGRSICIRKSLPKVRHTVESMLDSRYCSVEVLSLLINCVKAKMNFAFCGEPGVGKTECAKFFSRFIPANQRAITIEDNLEMHFHEINPENDCVELQVSKELSYTDAIKLCLRQNPKWIILSEARSTEVQYLLEQWSTGVYGFTTLHLDDLRNLPDRIMNMIGRSRDADRLENYIYEFISVGVLIRQYENEQGMLERYIDQMCFYDRLDGKNDIYMLVEDGKLISRNIPKDILKRMDRAGISRPFQCVETCPYEPLDVELVKAAKSEWEEE</sequence>
<comment type="caution">
    <text evidence="1">The sequence shown here is derived from an EMBL/GenBank/DDBJ whole genome shotgun (WGS) entry which is preliminary data.</text>
</comment>
<evidence type="ECO:0000313" key="1">
    <source>
        <dbReference type="EMBL" id="TGY93650.1"/>
    </source>
</evidence>